<dbReference type="Pfam" id="PF13416">
    <property type="entry name" value="SBP_bac_8"/>
    <property type="match status" value="1"/>
</dbReference>
<dbReference type="PANTHER" id="PTHR30061">
    <property type="entry name" value="MALTOSE-BINDING PERIPLASMIC PROTEIN"/>
    <property type="match status" value="1"/>
</dbReference>
<proteinExistence type="inferred from homology"/>
<dbReference type="EMBL" id="PYGB01000008">
    <property type="protein sequence ID" value="PSK84907.1"/>
    <property type="molecule type" value="Genomic_DNA"/>
</dbReference>
<evidence type="ECO:0000313" key="6">
    <source>
        <dbReference type="EMBL" id="PSK84907.1"/>
    </source>
</evidence>
<evidence type="ECO:0000256" key="3">
    <source>
        <dbReference type="ARBA" id="ARBA00022597"/>
    </source>
</evidence>
<dbReference type="GO" id="GO:0055052">
    <property type="term" value="C:ATP-binding cassette (ABC) transporter complex, substrate-binding subunit-containing"/>
    <property type="evidence" value="ECO:0007669"/>
    <property type="project" value="TreeGrafter"/>
</dbReference>
<sequence>MTKTKTLGAVALLMLSAAPALAFEDGKLLIWTGDNRGPDALREIGKTFEEEFGVPVEVAVVEPLPEKFQQAAATGDGPDIVMHAHDRLGEWATGGIIAPVTPGADFTDGILPAAMEAVTFDGSTWGYPVAVEAAHLIYNKEFVDTPPADFSEIAAMELPEGVAPILWDYNNTYFTFPMLAANGGFAFQKVGGSYDGATSGVNTEGAVEGAEVLASLIEDGVMPKGVDYGVMEGAMNNGEVAMVINGPWAWANLASSGIDFGVAPLPKVDGELAPPFLGVQALALNAASPNLDLAQEFIESYLLTDEGLATWNGTGALGALADQSAAEAQDDEKVSAMLDVAKDGIPMPSNPEMGAFWAAMQPALTNITNGAQEPQAALDDAAARIKGE</sequence>
<dbReference type="PRINTS" id="PR00181">
    <property type="entry name" value="MALTOSEBP"/>
</dbReference>
<evidence type="ECO:0000256" key="4">
    <source>
        <dbReference type="ARBA" id="ARBA00022729"/>
    </source>
</evidence>
<dbReference type="InterPro" id="IPR006060">
    <property type="entry name" value="Maltose/Cyclodextrin-bd"/>
</dbReference>
<dbReference type="InterPro" id="IPR006059">
    <property type="entry name" value="SBP"/>
</dbReference>
<dbReference type="GO" id="GO:0042956">
    <property type="term" value="P:maltodextrin transmembrane transport"/>
    <property type="evidence" value="ECO:0007669"/>
    <property type="project" value="TreeGrafter"/>
</dbReference>
<dbReference type="OrthoDB" id="9766989at2"/>
<keyword evidence="4 5" id="KW-0732">Signal</keyword>
<name>A0A1X6ZJN1_9RHOB</name>
<dbReference type="EMBL" id="FWFY01000007">
    <property type="protein sequence ID" value="SLN52886.1"/>
    <property type="molecule type" value="Genomic_DNA"/>
</dbReference>
<dbReference type="RefSeq" id="WP_085896790.1">
    <property type="nucleotide sequence ID" value="NZ_FWFY01000007.1"/>
</dbReference>
<keyword evidence="5" id="KW-0574">Periplasm</keyword>
<comment type="subcellular location">
    <subcellularLocation>
        <location evidence="5">Periplasm</location>
    </subcellularLocation>
</comment>
<accession>A0A1X6ZJN1</accession>
<comment type="similarity">
    <text evidence="1 5">Belongs to the bacterial solute-binding protein 1 family.</text>
</comment>
<dbReference type="GO" id="GO:1901982">
    <property type="term" value="F:maltose binding"/>
    <property type="evidence" value="ECO:0007669"/>
    <property type="project" value="TreeGrafter"/>
</dbReference>
<evidence type="ECO:0000313" key="7">
    <source>
        <dbReference type="EMBL" id="SLN52886.1"/>
    </source>
</evidence>
<dbReference type="NCBIfam" id="NF007011">
    <property type="entry name" value="PRK09474.1"/>
    <property type="match status" value="1"/>
</dbReference>
<feature type="signal peptide" evidence="5">
    <location>
        <begin position="1"/>
        <end position="22"/>
    </location>
</feature>
<keyword evidence="3 5" id="KW-0762">Sugar transport</keyword>
<dbReference type="GO" id="GO:0015768">
    <property type="term" value="P:maltose transport"/>
    <property type="evidence" value="ECO:0007669"/>
    <property type="project" value="TreeGrafter"/>
</dbReference>
<evidence type="ECO:0000313" key="9">
    <source>
        <dbReference type="Proteomes" id="UP000240624"/>
    </source>
</evidence>
<keyword evidence="2 5" id="KW-0813">Transport</keyword>
<dbReference type="PANTHER" id="PTHR30061:SF50">
    <property type="entry name" value="MALTOSE_MALTODEXTRIN-BINDING PERIPLASMIC PROTEIN"/>
    <property type="match status" value="1"/>
</dbReference>
<evidence type="ECO:0000313" key="8">
    <source>
        <dbReference type="Proteomes" id="UP000193495"/>
    </source>
</evidence>
<reference evidence="6 9" key="2">
    <citation type="submission" date="2018-03" db="EMBL/GenBank/DDBJ databases">
        <title>Genomic Encyclopedia of Archaeal and Bacterial Type Strains, Phase II (KMG-II): from individual species to whole genera.</title>
        <authorList>
            <person name="Goeker M."/>
        </authorList>
    </citation>
    <scope>NUCLEOTIDE SEQUENCE [LARGE SCALE GENOMIC DNA]</scope>
    <source>
        <strain evidence="6 9">DSM 29956</strain>
    </source>
</reference>
<evidence type="ECO:0000256" key="5">
    <source>
        <dbReference type="RuleBase" id="RU365005"/>
    </source>
</evidence>
<evidence type="ECO:0000256" key="2">
    <source>
        <dbReference type="ARBA" id="ARBA00022448"/>
    </source>
</evidence>
<comment type="function">
    <text evidence="5">Part of the ABC transporter complex MalEFGK involved in maltose/maltodextrin import. Binds maltose and higher maltodextrins.</text>
</comment>
<dbReference type="SUPFAM" id="SSF53850">
    <property type="entry name" value="Periplasmic binding protein-like II"/>
    <property type="match status" value="1"/>
</dbReference>
<dbReference type="GO" id="GO:0015144">
    <property type="term" value="F:carbohydrate transmembrane transporter activity"/>
    <property type="evidence" value="ECO:0007669"/>
    <property type="project" value="InterPro"/>
</dbReference>
<dbReference type="GO" id="GO:0042597">
    <property type="term" value="C:periplasmic space"/>
    <property type="evidence" value="ECO:0007669"/>
    <property type="project" value="UniProtKB-SubCell"/>
</dbReference>
<feature type="chain" id="PRO_5044514618" description="Maltodextrin-binding protein" evidence="5">
    <location>
        <begin position="23"/>
        <end position="388"/>
    </location>
</feature>
<organism evidence="7 8">
    <name type="scientific">Limimaricola soesokkakensis</name>
    <dbReference type="NCBI Taxonomy" id="1343159"/>
    <lineage>
        <taxon>Bacteria</taxon>
        <taxon>Pseudomonadati</taxon>
        <taxon>Pseudomonadota</taxon>
        <taxon>Alphaproteobacteria</taxon>
        <taxon>Rhodobacterales</taxon>
        <taxon>Paracoccaceae</taxon>
        <taxon>Limimaricola</taxon>
    </lineage>
</organism>
<gene>
    <name evidence="7" type="primary">malE</name>
    <name evidence="6" type="ORF">CLV79_10874</name>
    <name evidence="7" type="ORF">LOS8367_02455</name>
</gene>
<keyword evidence="9" id="KW-1185">Reference proteome</keyword>
<reference evidence="7 8" key="1">
    <citation type="submission" date="2017-03" db="EMBL/GenBank/DDBJ databases">
        <authorList>
            <person name="Afonso C.L."/>
            <person name="Miller P.J."/>
            <person name="Scott M.A."/>
            <person name="Spackman E."/>
            <person name="Goraichik I."/>
            <person name="Dimitrov K.M."/>
            <person name="Suarez D.L."/>
            <person name="Swayne D.E."/>
        </authorList>
    </citation>
    <scope>NUCLEOTIDE SEQUENCE [LARGE SCALE GENOMIC DNA]</scope>
    <source>
        <strain evidence="7 8">CECT 8367</strain>
    </source>
</reference>
<dbReference type="Gene3D" id="3.40.190.10">
    <property type="entry name" value="Periplasmic binding protein-like II"/>
    <property type="match status" value="2"/>
</dbReference>
<evidence type="ECO:0000256" key="1">
    <source>
        <dbReference type="ARBA" id="ARBA00008520"/>
    </source>
</evidence>
<dbReference type="Proteomes" id="UP000240624">
    <property type="component" value="Unassembled WGS sequence"/>
</dbReference>
<dbReference type="AlphaFoldDB" id="A0A1X6ZJN1"/>
<dbReference type="Proteomes" id="UP000193495">
    <property type="component" value="Unassembled WGS sequence"/>
</dbReference>
<protein>
    <recommendedName>
        <fullName evidence="5">Maltodextrin-binding protein</fullName>
    </recommendedName>
</protein>